<dbReference type="GO" id="GO:0006002">
    <property type="term" value="P:fructose 6-phosphate metabolic process"/>
    <property type="evidence" value="ECO:0007669"/>
    <property type="project" value="TreeGrafter"/>
</dbReference>
<proteinExistence type="inferred from homology"/>
<dbReference type="InterPro" id="IPR001347">
    <property type="entry name" value="SIS_dom"/>
</dbReference>
<dbReference type="NCBIfam" id="TIGR01135">
    <property type="entry name" value="glmS"/>
    <property type="match status" value="1"/>
</dbReference>
<dbReference type="PATRIC" id="fig|471514.4.peg.896"/>
<dbReference type="GO" id="GO:0005975">
    <property type="term" value="P:carbohydrate metabolic process"/>
    <property type="evidence" value="ECO:0007669"/>
    <property type="project" value="UniProtKB-UniRule"/>
</dbReference>
<protein>
    <recommendedName>
        <fullName evidence="4 10">Glutamine--fructose-6-phosphate aminotransferase [isomerizing]</fullName>
        <ecNumber evidence="3 10">2.6.1.16</ecNumber>
    </recommendedName>
    <alternativeName>
        <fullName evidence="10">D-fructose-6-phosphate amidotransferase</fullName>
    </alternativeName>
    <alternativeName>
        <fullName evidence="10">GFAT</fullName>
    </alternativeName>
    <alternativeName>
        <fullName evidence="10">Glucosamine-6-phosphate synthase</fullName>
    </alternativeName>
    <alternativeName>
        <fullName evidence="10">Hexosephosphate aminotransferase</fullName>
    </alternativeName>
    <alternativeName>
        <fullName evidence="10">L-glutamine--D-fructose-6-phosphate amidotransferase</fullName>
    </alternativeName>
</protein>
<comment type="catalytic activity">
    <reaction evidence="1 10">
        <text>D-fructose 6-phosphate + L-glutamine = D-glucosamine 6-phosphate + L-glutamate</text>
        <dbReference type="Rhea" id="RHEA:13237"/>
        <dbReference type="ChEBI" id="CHEBI:29985"/>
        <dbReference type="ChEBI" id="CHEBI:58359"/>
        <dbReference type="ChEBI" id="CHEBI:58725"/>
        <dbReference type="ChEBI" id="CHEBI:61527"/>
        <dbReference type="EC" id="2.6.1.16"/>
    </reaction>
</comment>
<keyword evidence="6 10" id="KW-0032">Aminotransferase</keyword>
<dbReference type="Pfam" id="PF13522">
    <property type="entry name" value="GATase_6"/>
    <property type="match status" value="1"/>
</dbReference>
<evidence type="ECO:0000259" key="12">
    <source>
        <dbReference type="PROSITE" id="PS51464"/>
    </source>
</evidence>
<dbReference type="InterPro" id="IPR035466">
    <property type="entry name" value="GlmS/AgaS_SIS"/>
</dbReference>
<dbReference type="Pfam" id="PF01380">
    <property type="entry name" value="SIS"/>
    <property type="match status" value="2"/>
</dbReference>
<comment type="subunit">
    <text evidence="10">Homodimer.</text>
</comment>
<feature type="domain" description="SIS" evidence="12">
    <location>
        <begin position="292"/>
        <end position="432"/>
    </location>
</feature>
<gene>
    <name evidence="10" type="primary">glmS</name>
    <name evidence="13" type="ORF">AN477_08565</name>
</gene>
<feature type="domain" description="Glutamine amidotransferase type-2" evidence="11">
    <location>
        <begin position="2"/>
        <end position="217"/>
    </location>
</feature>
<evidence type="ECO:0000256" key="9">
    <source>
        <dbReference type="ARBA" id="ARBA00022962"/>
    </source>
</evidence>
<dbReference type="GO" id="GO:0006487">
    <property type="term" value="P:protein N-linked glycosylation"/>
    <property type="evidence" value="ECO:0007669"/>
    <property type="project" value="TreeGrafter"/>
</dbReference>
<reference evidence="13 14" key="1">
    <citation type="submission" date="2015-09" db="EMBL/GenBank/DDBJ databases">
        <title>Draft genome sequence of Alicyclobacillus ferrooxydans DSM 22381.</title>
        <authorList>
            <person name="Hemp J."/>
        </authorList>
    </citation>
    <scope>NUCLEOTIDE SEQUENCE [LARGE SCALE GENOMIC DNA]</scope>
    <source>
        <strain evidence="13 14">TC-34</strain>
    </source>
</reference>
<dbReference type="AlphaFoldDB" id="A0A0P9CE78"/>
<feature type="active site" description="Nucleophile; for GATase activity" evidence="10">
    <location>
        <position position="2"/>
    </location>
</feature>
<dbReference type="STRING" id="471514.AN477_08565"/>
<dbReference type="NCBIfam" id="NF001484">
    <property type="entry name" value="PRK00331.1"/>
    <property type="match status" value="1"/>
</dbReference>
<keyword evidence="5 10" id="KW-0963">Cytoplasm</keyword>
<name>A0A0P9CE78_9BACL</name>
<dbReference type="SUPFAM" id="SSF53697">
    <property type="entry name" value="SIS domain"/>
    <property type="match status" value="1"/>
</dbReference>
<evidence type="ECO:0000259" key="11">
    <source>
        <dbReference type="PROSITE" id="PS51278"/>
    </source>
</evidence>
<dbReference type="InterPro" id="IPR047084">
    <property type="entry name" value="GFAT_N"/>
</dbReference>
<dbReference type="EMBL" id="LJCO01000040">
    <property type="protein sequence ID" value="KPV44115.1"/>
    <property type="molecule type" value="Genomic_DNA"/>
</dbReference>
<evidence type="ECO:0000256" key="8">
    <source>
        <dbReference type="ARBA" id="ARBA00022737"/>
    </source>
</evidence>
<dbReference type="FunFam" id="3.40.50.10490:FF:000001">
    <property type="entry name" value="Glutamine--fructose-6-phosphate aminotransferase [isomerizing]"/>
    <property type="match status" value="1"/>
</dbReference>
<comment type="function">
    <text evidence="10">Catalyzes the first step in hexosamine metabolism, converting fructose-6P into glucosamine-6P using glutamine as a nitrogen source.</text>
</comment>
<dbReference type="InterPro" id="IPR046348">
    <property type="entry name" value="SIS_dom_sf"/>
</dbReference>
<evidence type="ECO:0000256" key="10">
    <source>
        <dbReference type="HAMAP-Rule" id="MF_00164"/>
    </source>
</evidence>
<dbReference type="GO" id="GO:0097367">
    <property type="term" value="F:carbohydrate derivative binding"/>
    <property type="evidence" value="ECO:0007669"/>
    <property type="project" value="InterPro"/>
</dbReference>
<dbReference type="CDD" id="cd00714">
    <property type="entry name" value="GFAT"/>
    <property type="match status" value="1"/>
</dbReference>
<dbReference type="InterPro" id="IPR005855">
    <property type="entry name" value="GFAT"/>
</dbReference>
<comment type="caution">
    <text evidence="13">The sequence shown here is derived from an EMBL/GenBank/DDBJ whole genome shotgun (WGS) entry which is preliminary data.</text>
</comment>
<dbReference type="EC" id="2.6.1.16" evidence="3 10"/>
<dbReference type="RefSeq" id="WP_054968759.1">
    <property type="nucleotide sequence ID" value="NZ_LJCO01000040.1"/>
</dbReference>
<evidence type="ECO:0000256" key="2">
    <source>
        <dbReference type="ARBA" id="ARBA00004496"/>
    </source>
</evidence>
<dbReference type="InterPro" id="IPR017932">
    <property type="entry name" value="GATase_2_dom"/>
</dbReference>
<dbReference type="Gene3D" id="3.40.50.10490">
    <property type="entry name" value="Glucose-6-phosphate isomerase like protein, domain 1"/>
    <property type="match status" value="2"/>
</dbReference>
<feature type="domain" description="SIS" evidence="12">
    <location>
        <begin position="465"/>
        <end position="606"/>
    </location>
</feature>
<dbReference type="PROSITE" id="PS51278">
    <property type="entry name" value="GATASE_TYPE_2"/>
    <property type="match status" value="1"/>
</dbReference>
<dbReference type="GO" id="GO:0004360">
    <property type="term" value="F:glutamine-fructose-6-phosphate transaminase (isomerizing) activity"/>
    <property type="evidence" value="ECO:0007669"/>
    <property type="project" value="UniProtKB-UniRule"/>
</dbReference>
<dbReference type="SUPFAM" id="SSF56235">
    <property type="entry name" value="N-terminal nucleophile aminohydrolases (Ntn hydrolases)"/>
    <property type="match status" value="1"/>
</dbReference>
<feature type="initiator methionine" description="Removed" evidence="10">
    <location>
        <position position="1"/>
    </location>
</feature>
<dbReference type="FunFam" id="3.60.20.10:FF:000006">
    <property type="entry name" value="Glutamine--fructose-6-phosphate aminotransferase [isomerizing]"/>
    <property type="match status" value="1"/>
</dbReference>
<sequence>MCGIVGYIGPRHVKDVVVGGLRKLEYRGYDSAGIATLGNDQISVVKSVGRLANLEDKLVSESIEGQIGIGHTRWATHGRPSDENAHPHQDCQGQFAIVHNGIIENYVQIREELMQKGHTFKSETDTEVIVHLIEDMYDGNFEATIVAASKRIRGAYALVVLAKNHPDRLIAVRKSSPLIVGLGEGENFVASDIPAILEYTRDVYVLDDGEMAVVRRDSVDCYPLNEKTDPAHLVPVQKDVYKVTWDAVSAERGGFEHFMLKEIHEQPRAITDTLRGRLAEDLSSVHLNELSWTEDFLQSIDRIHIVACGTSWHAGLVGKAAIERFAKIPVEVEVASEYRYRDPLYSPNTLVIVITQSGETADTLAALRDSKQKGLRVLAITNVVGSSAAREADDVLITWAGPEIAVASTKAYTTQLVALYLLAVYLGQERGTLAEADRNEVLNALAKLPTVAEKVLDSAPLIEKFALDYQDARDTFFIGRGLDHAVSLEGALKLKEISYIHAESYAAGELKHGTLALITEGVPVIALATQTELYEKTLSNIKEVKARDAFVLGVTWAGDEELQKSVDEVIYLPKTSPLVAPIAAVVPLQLLAYYAAVVRGNDVDKPRNLAKSVTVE</sequence>
<evidence type="ECO:0000256" key="7">
    <source>
        <dbReference type="ARBA" id="ARBA00022679"/>
    </source>
</evidence>
<dbReference type="CDD" id="cd05009">
    <property type="entry name" value="SIS_GlmS_GlmD_2"/>
    <property type="match status" value="1"/>
</dbReference>
<evidence type="ECO:0000256" key="1">
    <source>
        <dbReference type="ARBA" id="ARBA00001031"/>
    </source>
</evidence>
<keyword evidence="9" id="KW-0315">Glutamine amidotransferase</keyword>
<dbReference type="GO" id="GO:0006047">
    <property type="term" value="P:UDP-N-acetylglucosamine metabolic process"/>
    <property type="evidence" value="ECO:0007669"/>
    <property type="project" value="TreeGrafter"/>
</dbReference>
<organism evidence="13 14">
    <name type="scientific">Alicyclobacillus ferrooxydans</name>
    <dbReference type="NCBI Taxonomy" id="471514"/>
    <lineage>
        <taxon>Bacteria</taxon>
        <taxon>Bacillati</taxon>
        <taxon>Bacillota</taxon>
        <taxon>Bacilli</taxon>
        <taxon>Bacillales</taxon>
        <taxon>Alicyclobacillaceae</taxon>
        <taxon>Alicyclobacillus</taxon>
    </lineage>
</organism>
<dbReference type="CDD" id="cd05008">
    <property type="entry name" value="SIS_GlmS_GlmD_1"/>
    <property type="match status" value="1"/>
</dbReference>
<dbReference type="PANTHER" id="PTHR10937">
    <property type="entry name" value="GLUCOSAMINE--FRUCTOSE-6-PHOSPHATE AMINOTRANSFERASE, ISOMERIZING"/>
    <property type="match status" value="1"/>
</dbReference>
<comment type="subcellular location">
    <subcellularLocation>
        <location evidence="2 10">Cytoplasm</location>
    </subcellularLocation>
</comment>
<dbReference type="PANTHER" id="PTHR10937:SF0">
    <property type="entry name" value="GLUTAMINE--FRUCTOSE-6-PHOSPHATE TRANSAMINASE (ISOMERIZING)"/>
    <property type="match status" value="1"/>
</dbReference>
<dbReference type="GO" id="GO:0005829">
    <property type="term" value="C:cytosol"/>
    <property type="evidence" value="ECO:0007669"/>
    <property type="project" value="TreeGrafter"/>
</dbReference>
<dbReference type="PROSITE" id="PS51464">
    <property type="entry name" value="SIS"/>
    <property type="match status" value="2"/>
</dbReference>
<keyword evidence="8" id="KW-0677">Repeat</keyword>
<dbReference type="HAMAP" id="MF_00164">
    <property type="entry name" value="GlmS"/>
    <property type="match status" value="1"/>
</dbReference>
<evidence type="ECO:0000256" key="5">
    <source>
        <dbReference type="ARBA" id="ARBA00022490"/>
    </source>
</evidence>
<evidence type="ECO:0000313" key="13">
    <source>
        <dbReference type="EMBL" id="KPV44115.1"/>
    </source>
</evidence>
<dbReference type="OrthoDB" id="106547at2"/>
<accession>A0A0P9CE78</accession>
<keyword evidence="7 10" id="KW-0808">Transferase</keyword>
<dbReference type="InterPro" id="IPR029055">
    <property type="entry name" value="Ntn_hydrolases_N"/>
</dbReference>
<dbReference type="FunFam" id="3.40.50.10490:FF:000022">
    <property type="entry name" value="Glutamine--fructose-6-phosphate aminotransferase [isomerizing]"/>
    <property type="match status" value="1"/>
</dbReference>
<evidence type="ECO:0000256" key="3">
    <source>
        <dbReference type="ARBA" id="ARBA00012916"/>
    </source>
</evidence>
<evidence type="ECO:0000256" key="4">
    <source>
        <dbReference type="ARBA" id="ARBA00016090"/>
    </source>
</evidence>
<dbReference type="Gene3D" id="3.60.20.10">
    <property type="entry name" value="Glutamine Phosphoribosylpyrophosphate, subunit 1, domain 1"/>
    <property type="match status" value="1"/>
</dbReference>
<dbReference type="InterPro" id="IPR035490">
    <property type="entry name" value="GlmS/FrlB_SIS"/>
</dbReference>
<keyword evidence="14" id="KW-1185">Reference proteome</keyword>
<dbReference type="Proteomes" id="UP000050482">
    <property type="component" value="Unassembled WGS sequence"/>
</dbReference>
<evidence type="ECO:0000256" key="6">
    <source>
        <dbReference type="ARBA" id="ARBA00022576"/>
    </source>
</evidence>
<evidence type="ECO:0000313" key="14">
    <source>
        <dbReference type="Proteomes" id="UP000050482"/>
    </source>
</evidence>
<feature type="active site" description="For Fru-6P isomerization activity" evidence="10">
    <location>
        <position position="611"/>
    </location>
</feature>